<reference evidence="4 5" key="1">
    <citation type="submission" date="2020-07" db="EMBL/GenBank/DDBJ databases">
        <authorList>
            <person name="Cui H."/>
        </authorList>
    </citation>
    <scope>NUCLEOTIDE SEQUENCE [LARGE SCALE GENOMIC DNA]</scope>
    <source>
        <strain evidence="4 5">YPL8</strain>
    </source>
</reference>
<dbReference type="KEGG" id="haly:HYG82_19525"/>
<sequence>MVDDPSGHGDDIDDQRSESSEPEPDDGPMANADLTDSSGIGDEWGASDRVERTETRPREDAETEDSGWDGIPLDLSDSSDADAGGGTQPEDEYAPESNSTPVEPGEPDLENAVFVLLGAIAMLLVLLRLVSIPLG</sequence>
<proteinExistence type="predicted"/>
<dbReference type="InterPro" id="IPR055736">
    <property type="entry name" value="DUF7312"/>
</dbReference>
<dbReference type="Pfam" id="PF23994">
    <property type="entry name" value="DUF7312"/>
    <property type="match status" value="1"/>
</dbReference>
<evidence type="ECO:0000256" key="1">
    <source>
        <dbReference type="SAM" id="MobiDB-lite"/>
    </source>
</evidence>
<dbReference type="AlphaFoldDB" id="A0A7D5GUQ7"/>
<keyword evidence="2" id="KW-0472">Membrane</keyword>
<organism evidence="4 5">
    <name type="scientific">Natrinema halophilum</name>
    <dbReference type="NCBI Taxonomy" id="1699371"/>
    <lineage>
        <taxon>Archaea</taxon>
        <taxon>Methanobacteriati</taxon>
        <taxon>Methanobacteriota</taxon>
        <taxon>Stenosarchaea group</taxon>
        <taxon>Halobacteria</taxon>
        <taxon>Halobacteriales</taxon>
        <taxon>Natrialbaceae</taxon>
        <taxon>Natrinema</taxon>
    </lineage>
</organism>
<feature type="compositionally biased region" description="Low complexity" evidence="1">
    <location>
        <begin position="73"/>
        <end position="82"/>
    </location>
</feature>
<dbReference type="RefSeq" id="WP_179263793.1">
    <property type="nucleotide sequence ID" value="NZ_CP058601.1"/>
</dbReference>
<dbReference type="Proteomes" id="UP000509241">
    <property type="component" value="Chromosome"/>
</dbReference>
<evidence type="ECO:0000256" key="2">
    <source>
        <dbReference type="SAM" id="Phobius"/>
    </source>
</evidence>
<keyword evidence="5" id="KW-1185">Reference proteome</keyword>
<feature type="compositionally biased region" description="Basic and acidic residues" evidence="1">
    <location>
        <begin position="1"/>
        <end position="19"/>
    </location>
</feature>
<dbReference type="GeneID" id="56035530"/>
<evidence type="ECO:0000313" key="5">
    <source>
        <dbReference type="Proteomes" id="UP000509241"/>
    </source>
</evidence>
<keyword evidence="2" id="KW-1133">Transmembrane helix</keyword>
<dbReference type="OrthoDB" id="177893at2157"/>
<evidence type="ECO:0000313" key="4">
    <source>
        <dbReference type="EMBL" id="QLG50869.1"/>
    </source>
</evidence>
<feature type="region of interest" description="Disordered" evidence="1">
    <location>
        <begin position="1"/>
        <end position="107"/>
    </location>
</feature>
<gene>
    <name evidence="4" type="ORF">HYG82_19525</name>
</gene>
<feature type="domain" description="DUF7312" evidence="3">
    <location>
        <begin position="83"/>
        <end position="129"/>
    </location>
</feature>
<keyword evidence="2" id="KW-0812">Transmembrane</keyword>
<protein>
    <recommendedName>
        <fullName evidence="3">DUF7312 domain-containing protein</fullName>
    </recommendedName>
</protein>
<dbReference type="EMBL" id="CP058601">
    <property type="protein sequence ID" value="QLG50869.1"/>
    <property type="molecule type" value="Genomic_DNA"/>
</dbReference>
<feature type="transmembrane region" description="Helical" evidence="2">
    <location>
        <begin position="112"/>
        <end position="130"/>
    </location>
</feature>
<evidence type="ECO:0000259" key="3">
    <source>
        <dbReference type="Pfam" id="PF23994"/>
    </source>
</evidence>
<name>A0A7D5GUQ7_9EURY</name>
<accession>A0A7D5GUQ7</accession>
<feature type="compositionally biased region" description="Basic and acidic residues" evidence="1">
    <location>
        <begin position="46"/>
        <end position="60"/>
    </location>
</feature>